<dbReference type="NCBIfam" id="TIGR00103">
    <property type="entry name" value="DNA_YbaB_EbfC"/>
    <property type="match status" value="1"/>
</dbReference>
<dbReference type="GO" id="GO:0005829">
    <property type="term" value="C:cytosol"/>
    <property type="evidence" value="ECO:0007669"/>
    <property type="project" value="TreeGrafter"/>
</dbReference>
<gene>
    <name evidence="3" type="ORF">METZ01_LOCUS390746</name>
</gene>
<accession>A0A382UUG0</accession>
<sequence>MMIPKGGMKNIIKKAQELQSQMEKAQEELNLIEIEGQSGGGMITAKVNGHKELITLDIETEVLQEDKEMIEDLIVAAVNQALQNAGKAAEEKMSSITGGLAGKMKLPGMV</sequence>
<name>A0A382UUG0_9ZZZZ</name>
<dbReference type="InterPro" id="IPR004401">
    <property type="entry name" value="YbaB/EbfC"/>
</dbReference>
<protein>
    <recommendedName>
        <fullName evidence="4">Nucleoid-associated protein</fullName>
    </recommendedName>
</protein>
<dbReference type="PIRSF" id="PIRSF004555">
    <property type="entry name" value="UCP004555"/>
    <property type="match status" value="1"/>
</dbReference>
<reference evidence="3" key="1">
    <citation type="submission" date="2018-05" db="EMBL/GenBank/DDBJ databases">
        <authorList>
            <person name="Lanie J.A."/>
            <person name="Ng W.-L."/>
            <person name="Kazmierczak K.M."/>
            <person name="Andrzejewski T.M."/>
            <person name="Davidsen T.M."/>
            <person name="Wayne K.J."/>
            <person name="Tettelin H."/>
            <person name="Glass J.I."/>
            <person name="Rusch D."/>
            <person name="Podicherti R."/>
            <person name="Tsui H.-C.T."/>
            <person name="Winkler M.E."/>
        </authorList>
    </citation>
    <scope>NUCLEOTIDE SEQUENCE</scope>
</reference>
<dbReference type="PANTHER" id="PTHR33449:SF1">
    <property type="entry name" value="NUCLEOID-ASSOCIATED PROTEIN YBAB"/>
    <property type="match status" value="1"/>
</dbReference>
<feature type="coiled-coil region" evidence="2">
    <location>
        <begin position="8"/>
        <end position="35"/>
    </location>
</feature>
<dbReference type="Pfam" id="PF02575">
    <property type="entry name" value="YbaB_DNA_bd"/>
    <property type="match status" value="1"/>
</dbReference>
<dbReference type="HAMAP" id="MF_00274">
    <property type="entry name" value="DNA_YbaB_EbfC"/>
    <property type="match status" value="1"/>
</dbReference>
<dbReference type="EMBL" id="UINC01146898">
    <property type="protein sequence ID" value="SVD37892.1"/>
    <property type="molecule type" value="Genomic_DNA"/>
</dbReference>
<dbReference type="SUPFAM" id="SSF82607">
    <property type="entry name" value="YbaB-like"/>
    <property type="match status" value="1"/>
</dbReference>
<organism evidence="3">
    <name type="scientific">marine metagenome</name>
    <dbReference type="NCBI Taxonomy" id="408172"/>
    <lineage>
        <taxon>unclassified sequences</taxon>
        <taxon>metagenomes</taxon>
        <taxon>ecological metagenomes</taxon>
    </lineage>
</organism>
<dbReference type="GO" id="GO:0003677">
    <property type="term" value="F:DNA binding"/>
    <property type="evidence" value="ECO:0007669"/>
    <property type="project" value="UniProtKB-KW"/>
</dbReference>
<evidence type="ECO:0000256" key="1">
    <source>
        <dbReference type="ARBA" id="ARBA00023125"/>
    </source>
</evidence>
<keyword evidence="2" id="KW-0175">Coiled coil</keyword>
<dbReference type="InterPro" id="IPR036894">
    <property type="entry name" value="YbaB-like_sf"/>
</dbReference>
<dbReference type="PANTHER" id="PTHR33449">
    <property type="entry name" value="NUCLEOID-ASSOCIATED PROTEIN YBAB"/>
    <property type="match status" value="1"/>
</dbReference>
<dbReference type="Gene3D" id="3.30.1310.10">
    <property type="entry name" value="Nucleoid-associated protein YbaB-like domain"/>
    <property type="match status" value="1"/>
</dbReference>
<dbReference type="AlphaFoldDB" id="A0A382UUG0"/>
<proteinExistence type="inferred from homology"/>
<keyword evidence="1" id="KW-0238">DNA-binding</keyword>
<evidence type="ECO:0000256" key="2">
    <source>
        <dbReference type="SAM" id="Coils"/>
    </source>
</evidence>
<evidence type="ECO:0000313" key="3">
    <source>
        <dbReference type="EMBL" id="SVD37892.1"/>
    </source>
</evidence>
<evidence type="ECO:0008006" key="4">
    <source>
        <dbReference type="Google" id="ProtNLM"/>
    </source>
</evidence>